<sequence>KNKPARAAVLAAVAKREFPPALKYPEKKGDLLSSRFDILAVSWVPECMARNRNQRIMWKCLCEPDIQKYMSRYVENVEHKTVLYYGRYKCARTSKRTFRTLDDNCISSSKKMV</sequence>
<name>A0A8T1U619_9STRA</name>
<dbReference type="Proteomes" id="UP000688947">
    <property type="component" value="Unassembled WGS sequence"/>
</dbReference>
<gene>
    <name evidence="1" type="ORF">JG687_00011593</name>
</gene>
<dbReference type="EMBL" id="JAENGZ010000719">
    <property type="protein sequence ID" value="KAG6954794.1"/>
    <property type="molecule type" value="Genomic_DNA"/>
</dbReference>
<proteinExistence type="predicted"/>
<evidence type="ECO:0000313" key="1">
    <source>
        <dbReference type="EMBL" id="KAG6954794.1"/>
    </source>
</evidence>
<reference evidence="1" key="1">
    <citation type="submission" date="2021-01" db="EMBL/GenBank/DDBJ databases">
        <title>Phytophthora aleatoria, a newly-described species from Pinus radiata is distinct from Phytophthora cactorum isolates based on comparative genomics.</title>
        <authorList>
            <person name="Mcdougal R."/>
            <person name="Panda P."/>
            <person name="Williams N."/>
            <person name="Studholme D.J."/>
        </authorList>
    </citation>
    <scope>NUCLEOTIDE SEQUENCE</scope>
    <source>
        <strain evidence="1">NZFS 3830</strain>
    </source>
</reference>
<accession>A0A8T1U619</accession>
<feature type="non-terminal residue" evidence="1">
    <location>
        <position position="1"/>
    </location>
</feature>
<dbReference type="AlphaFoldDB" id="A0A8T1U619"/>
<evidence type="ECO:0000313" key="2">
    <source>
        <dbReference type="Proteomes" id="UP000688947"/>
    </source>
</evidence>
<organism evidence="1 2">
    <name type="scientific">Phytophthora cactorum</name>
    <dbReference type="NCBI Taxonomy" id="29920"/>
    <lineage>
        <taxon>Eukaryota</taxon>
        <taxon>Sar</taxon>
        <taxon>Stramenopiles</taxon>
        <taxon>Oomycota</taxon>
        <taxon>Peronosporomycetes</taxon>
        <taxon>Peronosporales</taxon>
        <taxon>Peronosporaceae</taxon>
        <taxon>Phytophthora</taxon>
    </lineage>
</organism>
<comment type="caution">
    <text evidence="1">The sequence shown here is derived from an EMBL/GenBank/DDBJ whole genome shotgun (WGS) entry which is preliminary data.</text>
</comment>
<protein>
    <submittedName>
        <fullName evidence="1">Uncharacterized protein</fullName>
    </submittedName>
</protein>